<organism evidence="2 3">
    <name type="scientific">Salvia divinorum</name>
    <name type="common">Maria pastora</name>
    <name type="synonym">Diviner's sage</name>
    <dbReference type="NCBI Taxonomy" id="28513"/>
    <lineage>
        <taxon>Eukaryota</taxon>
        <taxon>Viridiplantae</taxon>
        <taxon>Streptophyta</taxon>
        <taxon>Embryophyta</taxon>
        <taxon>Tracheophyta</taxon>
        <taxon>Spermatophyta</taxon>
        <taxon>Magnoliopsida</taxon>
        <taxon>eudicotyledons</taxon>
        <taxon>Gunneridae</taxon>
        <taxon>Pentapetalae</taxon>
        <taxon>asterids</taxon>
        <taxon>lamiids</taxon>
        <taxon>Lamiales</taxon>
        <taxon>Lamiaceae</taxon>
        <taxon>Nepetoideae</taxon>
        <taxon>Mentheae</taxon>
        <taxon>Salviinae</taxon>
        <taxon>Salvia</taxon>
        <taxon>Salvia subgen. Calosphace</taxon>
    </lineage>
</organism>
<dbReference type="EMBL" id="JBEAFC010000008">
    <property type="protein sequence ID" value="KAL1544746.1"/>
    <property type="molecule type" value="Genomic_DNA"/>
</dbReference>
<sequence length="100" mass="10916">MTRGVFPELKHQLSEEAIARILMNFVEENEGSLAVTPQRHVDGVTELLNAGDGREGDESVGGRRGVGEGEGAGLEIYRCHERWRSGGGRRQKVGVLVLCE</sequence>
<comment type="caution">
    <text evidence="2">The sequence shown here is derived from an EMBL/GenBank/DDBJ whole genome shotgun (WGS) entry which is preliminary data.</text>
</comment>
<evidence type="ECO:0000256" key="1">
    <source>
        <dbReference type="SAM" id="MobiDB-lite"/>
    </source>
</evidence>
<dbReference type="Proteomes" id="UP001567538">
    <property type="component" value="Unassembled WGS sequence"/>
</dbReference>
<proteinExistence type="predicted"/>
<evidence type="ECO:0000313" key="3">
    <source>
        <dbReference type="Proteomes" id="UP001567538"/>
    </source>
</evidence>
<accession>A0ABD1GKV3</accession>
<feature type="compositionally biased region" description="Basic and acidic residues" evidence="1">
    <location>
        <begin position="52"/>
        <end position="67"/>
    </location>
</feature>
<protein>
    <submittedName>
        <fullName evidence="2">Uncharacterized protein</fullName>
    </submittedName>
</protein>
<feature type="region of interest" description="Disordered" evidence="1">
    <location>
        <begin position="48"/>
        <end position="69"/>
    </location>
</feature>
<name>A0ABD1GKV3_SALDI</name>
<dbReference type="AlphaFoldDB" id="A0ABD1GKV3"/>
<evidence type="ECO:0000313" key="2">
    <source>
        <dbReference type="EMBL" id="KAL1544746.1"/>
    </source>
</evidence>
<gene>
    <name evidence="2" type="ORF">AAHA92_21556</name>
</gene>
<reference evidence="2 3" key="1">
    <citation type="submission" date="2024-06" db="EMBL/GenBank/DDBJ databases">
        <title>A chromosome level genome sequence of Diviner's sage (Salvia divinorum).</title>
        <authorList>
            <person name="Ford S.A."/>
            <person name="Ro D.-K."/>
            <person name="Ness R.W."/>
            <person name="Phillips M.A."/>
        </authorList>
    </citation>
    <scope>NUCLEOTIDE SEQUENCE [LARGE SCALE GENOMIC DNA]</scope>
    <source>
        <strain evidence="2">SAF-2024a</strain>
        <tissue evidence="2">Leaf</tissue>
    </source>
</reference>
<keyword evidence="3" id="KW-1185">Reference proteome</keyword>